<dbReference type="AlphaFoldDB" id="A0AB37DK13"/>
<feature type="transmembrane region" description="Helical" evidence="1">
    <location>
        <begin position="6"/>
        <end position="24"/>
    </location>
</feature>
<sequence length="261" mass="29787">MSLGYLALGWGVPVLIILLLTHICRNAERTIDSTLGPKTEIYAGFLGIMIHEMSHWLLAKMFHHRIVDVKLLVMPWDVNLNEEHPCLGYVNTAYSDHSFYQMIGTAFIGTAPIYGCTAVIYLIYRLFTPNLLKLMTNTVESLISNPLSFSWNDFLYNFVGILKFDSRTLLLVTFAFYLIINITLTGFDLSDADLKSSYTAGIWILIFMSAIILPMVYFQMTDFLNYYLIGFVIWIVAIFSLSILTALLVDFGCHILHFFIN</sequence>
<protein>
    <recommendedName>
        <fullName evidence="4">Integral membrane protein</fullName>
    </recommendedName>
</protein>
<proteinExistence type="predicted"/>
<feature type="transmembrane region" description="Helical" evidence="1">
    <location>
        <begin position="103"/>
        <end position="124"/>
    </location>
</feature>
<feature type="transmembrane region" description="Helical" evidence="1">
    <location>
        <begin position="226"/>
        <end position="249"/>
    </location>
</feature>
<organism evidence="2 3">
    <name type="scientific">Lactobacillus crispatus</name>
    <dbReference type="NCBI Taxonomy" id="47770"/>
    <lineage>
        <taxon>Bacteria</taxon>
        <taxon>Bacillati</taxon>
        <taxon>Bacillota</taxon>
        <taxon>Bacilli</taxon>
        <taxon>Lactobacillales</taxon>
        <taxon>Lactobacillaceae</taxon>
        <taxon>Lactobacillus</taxon>
    </lineage>
</organism>
<feature type="transmembrane region" description="Helical" evidence="1">
    <location>
        <begin position="169"/>
        <end position="189"/>
    </location>
</feature>
<reference evidence="2 3" key="1">
    <citation type="submission" date="2019-12" db="EMBL/GenBank/DDBJ databases">
        <title>Complete Genome Sequences of Lactobacillus strains, C25 and P38, Isolated from Chicken Cecum.</title>
        <authorList>
            <person name="Hassan H.M."/>
            <person name="Mendoza M."/>
            <person name="Rezvani M."/>
            <person name="Koci M.D."/>
            <person name="Dickey A.N."/>
            <person name="Scholl E.H."/>
        </authorList>
    </citation>
    <scope>NUCLEOTIDE SEQUENCE [LARGE SCALE GENOMIC DNA]</scope>
    <source>
        <strain evidence="2 3">C25</strain>
        <plasmid evidence="2 3">unnamed</plasmid>
    </source>
</reference>
<dbReference type="Proteomes" id="UP000464915">
    <property type="component" value="Plasmid unnamed"/>
</dbReference>
<keyword evidence="1" id="KW-0812">Transmembrane</keyword>
<evidence type="ECO:0000313" key="2">
    <source>
        <dbReference type="EMBL" id="QHQ69197.1"/>
    </source>
</evidence>
<keyword evidence="1" id="KW-1133">Transmembrane helix</keyword>
<evidence type="ECO:0000313" key="3">
    <source>
        <dbReference type="Proteomes" id="UP000464915"/>
    </source>
</evidence>
<keyword evidence="1" id="KW-0472">Membrane</keyword>
<geneLocation type="plasmid" evidence="2 3">
    <name>unnamed</name>
</geneLocation>
<gene>
    <name evidence="2" type="ORF">GSR61_11470</name>
</gene>
<evidence type="ECO:0000256" key="1">
    <source>
        <dbReference type="SAM" id="Phobius"/>
    </source>
</evidence>
<keyword evidence="2" id="KW-0614">Plasmid</keyword>
<evidence type="ECO:0008006" key="4">
    <source>
        <dbReference type="Google" id="ProtNLM"/>
    </source>
</evidence>
<dbReference type="RefSeq" id="WP_141685528.1">
    <property type="nucleotide sequence ID" value="NZ_CP047143.1"/>
</dbReference>
<feature type="transmembrane region" description="Helical" evidence="1">
    <location>
        <begin position="201"/>
        <end position="220"/>
    </location>
</feature>
<dbReference type="EMBL" id="CP047143">
    <property type="protein sequence ID" value="QHQ69197.1"/>
    <property type="molecule type" value="Genomic_DNA"/>
</dbReference>
<name>A0AB37DK13_9LACO</name>
<accession>A0AB37DK13</accession>